<evidence type="ECO:0000313" key="12">
    <source>
        <dbReference type="EMBL" id="MFM1524723.1"/>
    </source>
</evidence>
<dbReference type="PANTHER" id="PTHR11749">
    <property type="entry name" value="RIBULOSE-5-PHOSPHATE-3-EPIMERASE"/>
    <property type="match status" value="1"/>
</dbReference>
<comment type="cofactor">
    <cofactor evidence="10">
        <name>a divalent metal cation</name>
        <dbReference type="ChEBI" id="CHEBI:60240"/>
    </cofactor>
    <text evidence="10">Binds 1 divalent metal cation per subunit.</text>
</comment>
<comment type="similarity">
    <text evidence="6 10 11">Belongs to the ribulose-phosphate 3-epimerase family.</text>
</comment>
<feature type="binding site" evidence="10">
    <location>
        <position position="32"/>
    </location>
    <ligand>
        <name>a divalent metal cation</name>
        <dbReference type="ChEBI" id="CHEBI:60240"/>
    </ligand>
</feature>
<evidence type="ECO:0000313" key="13">
    <source>
        <dbReference type="Proteomes" id="UP001629536"/>
    </source>
</evidence>
<dbReference type="InterPro" id="IPR013785">
    <property type="entry name" value="Aldolase_TIM"/>
</dbReference>
<proteinExistence type="inferred from homology"/>
<evidence type="ECO:0000256" key="2">
    <source>
        <dbReference type="ARBA" id="ARBA00001936"/>
    </source>
</evidence>
<feature type="active site" description="Proton donor" evidence="10">
    <location>
        <position position="174"/>
    </location>
</feature>
<dbReference type="HAMAP" id="MF_02227">
    <property type="entry name" value="RPE"/>
    <property type="match status" value="1"/>
</dbReference>
<dbReference type="RefSeq" id="WP_408126426.1">
    <property type="nucleotide sequence ID" value="NZ_JBFNFH010000005.1"/>
</dbReference>
<feature type="binding site" evidence="10">
    <location>
        <position position="65"/>
    </location>
    <ligand>
        <name>a divalent metal cation</name>
        <dbReference type="ChEBI" id="CHEBI:60240"/>
    </ligand>
</feature>
<comment type="cofactor">
    <cofactor evidence="4">
        <name>Zn(2+)</name>
        <dbReference type="ChEBI" id="CHEBI:29105"/>
    </cofactor>
</comment>
<evidence type="ECO:0000256" key="1">
    <source>
        <dbReference type="ARBA" id="ARBA00001782"/>
    </source>
</evidence>
<dbReference type="Pfam" id="PF00834">
    <property type="entry name" value="Ribul_P_3_epim"/>
    <property type="match status" value="1"/>
</dbReference>
<dbReference type="InterPro" id="IPR000056">
    <property type="entry name" value="Ribul_P_3_epim-like"/>
</dbReference>
<dbReference type="GO" id="GO:0004750">
    <property type="term" value="F:D-ribulose-phosphate 3-epimerase activity"/>
    <property type="evidence" value="ECO:0007669"/>
    <property type="project" value="UniProtKB-EC"/>
</dbReference>
<keyword evidence="8 10" id="KW-0479">Metal-binding</keyword>
<evidence type="ECO:0000256" key="4">
    <source>
        <dbReference type="ARBA" id="ARBA00001947"/>
    </source>
</evidence>
<dbReference type="InterPro" id="IPR026019">
    <property type="entry name" value="Ribul_P_3_epim"/>
</dbReference>
<evidence type="ECO:0000256" key="3">
    <source>
        <dbReference type="ARBA" id="ARBA00001941"/>
    </source>
</evidence>
<feature type="binding site" evidence="10">
    <location>
        <position position="7"/>
    </location>
    <ligand>
        <name>substrate</name>
    </ligand>
</feature>
<dbReference type="Proteomes" id="UP001629536">
    <property type="component" value="Unassembled WGS sequence"/>
</dbReference>
<comment type="function">
    <text evidence="10">Catalyzes the reversible epimerization of D-ribulose 5-phosphate to D-xylulose 5-phosphate.</text>
</comment>
<dbReference type="PROSITE" id="PS01085">
    <property type="entry name" value="RIBUL_P_3_EPIMER_1"/>
    <property type="match status" value="1"/>
</dbReference>
<feature type="binding site" evidence="10">
    <location>
        <begin position="196"/>
        <end position="197"/>
    </location>
    <ligand>
        <name>substrate</name>
    </ligand>
</feature>
<keyword evidence="13" id="KW-1185">Reference proteome</keyword>
<feature type="binding site" evidence="10">
    <location>
        <position position="34"/>
    </location>
    <ligand>
        <name>a divalent metal cation</name>
        <dbReference type="ChEBI" id="CHEBI:60240"/>
    </ligand>
</feature>
<comment type="pathway">
    <text evidence="10">Carbohydrate degradation.</text>
</comment>
<dbReference type="EC" id="5.1.3.1" evidence="7 10"/>
<feature type="binding site" evidence="10">
    <location>
        <begin position="174"/>
        <end position="176"/>
    </location>
    <ligand>
        <name>substrate</name>
    </ligand>
</feature>
<dbReference type="PIRSF" id="PIRSF001461">
    <property type="entry name" value="RPE"/>
    <property type="match status" value="1"/>
</dbReference>
<feature type="binding site" evidence="10">
    <location>
        <begin position="141"/>
        <end position="144"/>
    </location>
    <ligand>
        <name>substrate</name>
    </ligand>
</feature>
<dbReference type="CDD" id="cd00429">
    <property type="entry name" value="RPE"/>
    <property type="match status" value="1"/>
</dbReference>
<comment type="cofactor">
    <cofactor evidence="3">
        <name>Co(2+)</name>
        <dbReference type="ChEBI" id="CHEBI:48828"/>
    </cofactor>
</comment>
<evidence type="ECO:0000256" key="10">
    <source>
        <dbReference type="HAMAP-Rule" id="MF_02227"/>
    </source>
</evidence>
<evidence type="ECO:0000256" key="6">
    <source>
        <dbReference type="ARBA" id="ARBA00009541"/>
    </source>
</evidence>
<dbReference type="InterPro" id="IPR011060">
    <property type="entry name" value="RibuloseP-bd_barrel"/>
</dbReference>
<feature type="binding site" evidence="10">
    <location>
        <position position="65"/>
    </location>
    <ligand>
        <name>substrate</name>
    </ligand>
</feature>
<comment type="cofactor">
    <cofactor evidence="2">
        <name>Mn(2+)</name>
        <dbReference type="ChEBI" id="CHEBI:29035"/>
    </cofactor>
</comment>
<comment type="catalytic activity">
    <reaction evidence="1 10 11">
        <text>D-ribulose 5-phosphate = D-xylulose 5-phosphate</text>
        <dbReference type="Rhea" id="RHEA:13677"/>
        <dbReference type="ChEBI" id="CHEBI:57737"/>
        <dbReference type="ChEBI" id="CHEBI:58121"/>
        <dbReference type="EC" id="5.1.3.1"/>
    </reaction>
</comment>
<protein>
    <recommendedName>
        <fullName evidence="7 10">Ribulose-phosphate 3-epimerase</fullName>
        <ecNumber evidence="7 10">5.1.3.1</ecNumber>
    </recommendedName>
</protein>
<accession>A0ABW9F6V6</accession>
<feature type="binding site" evidence="10">
    <location>
        <position position="174"/>
    </location>
    <ligand>
        <name>a divalent metal cation</name>
        <dbReference type="ChEBI" id="CHEBI:60240"/>
    </ligand>
</feature>
<dbReference type="EMBL" id="JBFNFH010000005">
    <property type="protein sequence ID" value="MFM1524723.1"/>
    <property type="molecule type" value="Genomic_DNA"/>
</dbReference>
<evidence type="ECO:0000256" key="8">
    <source>
        <dbReference type="ARBA" id="ARBA00022723"/>
    </source>
</evidence>
<dbReference type="PROSITE" id="PS01086">
    <property type="entry name" value="RIBUL_P_3_EPIMER_2"/>
    <property type="match status" value="1"/>
</dbReference>
<gene>
    <name evidence="10 12" type="primary">rpe</name>
    <name evidence="12" type="ORF">ABGF40_03460</name>
</gene>
<evidence type="ECO:0000256" key="7">
    <source>
        <dbReference type="ARBA" id="ARBA00013188"/>
    </source>
</evidence>
<dbReference type="NCBIfam" id="TIGR01163">
    <property type="entry name" value="rpe"/>
    <property type="match status" value="1"/>
</dbReference>
<keyword evidence="9 10" id="KW-0413">Isomerase</keyword>
<organism evidence="12 13">
    <name type="scientific">Helcococcus bovis</name>
    <dbReference type="NCBI Taxonomy" id="3153252"/>
    <lineage>
        <taxon>Bacteria</taxon>
        <taxon>Bacillati</taxon>
        <taxon>Bacillota</taxon>
        <taxon>Tissierellia</taxon>
        <taxon>Tissierellales</taxon>
        <taxon>Peptoniphilaceae</taxon>
        <taxon>Helcococcus</taxon>
    </lineage>
</organism>
<evidence type="ECO:0000256" key="11">
    <source>
        <dbReference type="PIRNR" id="PIRNR001461"/>
    </source>
</evidence>
<reference evidence="12 13" key="1">
    <citation type="journal article" date="2024" name="Front. Microbiol.">
        <title>Pangenomic and biochemical analyses of Helcococcus ovis reveal widespread tetracycline resistance and a novel bacterial species, Helcococcus bovis.</title>
        <authorList>
            <person name="Cunha F."/>
            <person name="Zhai Y."/>
            <person name="Casaro S."/>
            <person name="Jones K.L."/>
            <person name="Hernandez M."/>
            <person name="Bisinotto R.S."/>
            <person name="Kariyawasam S."/>
            <person name="Brown M.B."/>
            <person name="Phillips A."/>
            <person name="Jeong K.C."/>
            <person name="Galvao K.N."/>
        </authorList>
    </citation>
    <scope>NUCLEOTIDE SEQUENCE [LARGE SCALE GENOMIC DNA]</scope>
    <source>
        <strain evidence="12 13">KG197</strain>
    </source>
</reference>
<feature type="active site" description="Proton acceptor" evidence="10">
    <location>
        <position position="34"/>
    </location>
</feature>
<comment type="cofactor">
    <cofactor evidence="5">
        <name>Fe(2+)</name>
        <dbReference type="ChEBI" id="CHEBI:29033"/>
    </cofactor>
</comment>
<evidence type="ECO:0000256" key="5">
    <source>
        <dbReference type="ARBA" id="ARBA00001954"/>
    </source>
</evidence>
<dbReference type="NCBIfam" id="NF004076">
    <property type="entry name" value="PRK05581.1-4"/>
    <property type="match status" value="1"/>
</dbReference>
<evidence type="ECO:0000256" key="9">
    <source>
        <dbReference type="ARBA" id="ARBA00023235"/>
    </source>
</evidence>
<keyword evidence="10 11" id="KW-0119">Carbohydrate metabolism</keyword>
<sequence length="220" mass="24680">MKELSPSLLAADFYDLSSQIEELNKTDVKYLHLDVMDGSYVPNISFGPDVINNLRKHTNLIFDTHLMIQNPEKYIDKFVEVGSDIISFHPETTIHPNRVVSQIKSKGVKAGIVLNTHTDENILKYLIQDIDLILIMSVVPGFGGQKFIPQILEKIKRVRKMIDESGRDIILEVDGGVKLENAKEILDAGCDLLVAGSAIFNQNGIENNVNEFYKVLGNEK</sequence>
<dbReference type="SUPFAM" id="SSF51366">
    <property type="entry name" value="Ribulose-phoshate binding barrel"/>
    <property type="match status" value="1"/>
</dbReference>
<comment type="caution">
    <text evidence="12">The sequence shown here is derived from an EMBL/GenBank/DDBJ whole genome shotgun (WGS) entry which is preliminary data.</text>
</comment>
<name>A0ABW9F6V6_9FIRM</name>
<dbReference type="Gene3D" id="3.20.20.70">
    <property type="entry name" value="Aldolase class I"/>
    <property type="match status" value="1"/>
</dbReference>